<protein>
    <submittedName>
        <fullName evidence="3">Uncharacterized protein</fullName>
    </submittedName>
</protein>
<dbReference type="GO" id="GO:0005737">
    <property type="term" value="C:cytoplasm"/>
    <property type="evidence" value="ECO:0007669"/>
    <property type="project" value="TreeGrafter"/>
</dbReference>
<dbReference type="GO" id="GO:0008080">
    <property type="term" value="F:N-acetyltransferase activity"/>
    <property type="evidence" value="ECO:0007669"/>
    <property type="project" value="InterPro"/>
</dbReference>
<dbReference type="OrthoDB" id="10039976at2759"/>
<evidence type="ECO:0000256" key="1">
    <source>
        <dbReference type="ARBA" id="ARBA00022679"/>
    </source>
</evidence>
<dbReference type="PANTHER" id="PTHR43626:SF4">
    <property type="entry name" value="GCN5-RELATED N-ACETYLTRANSFERASE 2, CHLOROPLASTIC"/>
    <property type="match status" value="1"/>
</dbReference>
<keyword evidence="4" id="KW-1185">Reference proteome</keyword>
<dbReference type="PANTHER" id="PTHR43626">
    <property type="entry name" value="ACYL-COA N-ACYLTRANSFERASE"/>
    <property type="match status" value="1"/>
</dbReference>
<evidence type="ECO:0000256" key="2">
    <source>
        <dbReference type="ARBA" id="ARBA00023315"/>
    </source>
</evidence>
<evidence type="ECO:0000313" key="4">
    <source>
        <dbReference type="Proteomes" id="UP000631114"/>
    </source>
</evidence>
<accession>A0A835M9L4</accession>
<keyword evidence="1" id="KW-0808">Transferase</keyword>
<keyword evidence="2" id="KW-0012">Acyltransferase</keyword>
<proteinExistence type="predicted"/>
<sequence length="143" mass="15860">TTFCGALYSSLSVFFLAAQRRVKVCQLKASFWDSIREGFLKNNTTQVIEPPSSPPEEEELLPQEIVLSKKAQPDGTIEHILFASGGDVDVYGLQALSDKVSIDTFHSMVIRWDGLDATFKSSDGSKNTYMVATLHSIREDLQT</sequence>
<dbReference type="Proteomes" id="UP000631114">
    <property type="component" value="Unassembled WGS sequence"/>
</dbReference>
<reference evidence="3 4" key="1">
    <citation type="submission" date="2020-10" db="EMBL/GenBank/DDBJ databases">
        <title>The Coptis chinensis genome and diversification of protoberbering-type alkaloids.</title>
        <authorList>
            <person name="Wang B."/>
            <person name="Shu S."/>
            <person name="Song C."/>
            <person name="Liu Y."/>
        </authorList>
    </citation>
    <scope>NUCLEOTIDE SEQUENCE [LARGE SCALE GENOMIC DNA]</scope>
    <source>
        <strain evidence="3">HL-2020</strain>
        <tissue evidence="3">Leaf</tissue>
    </source>
</reference>
<dbReference type="InterPro" id="IPR045039">
    <property type="entry name" value="NSI-like"/>
</dbReference>
<comment type="caution">
    <text evidence="3">The sequence shown here is derived from an EMBL/GenBank/DDBJ whole genome shotgun (WGS) entry which is preliminary data.</text>
</comment>
<organism evidence="3 4">
    <name type="scientific">Coptis chinensis</name>
    <dbReference type="NCBI Taxonomy" id="261450"/>
    <lineage>
        <taxon>Eukaryota</taxon>
        <taxon>Viridiplantae</taxon>
        <taxon>Streptophyta</taxon>
        <taxon>Embryophyta</taxon>
        <taxon>Tracheophyta</taxon>
        <taxon>Spermatophyta</taxon>
        <taxon>Magnoliopsida</taxon>
        <taxon>Ranunculales</taxon>
        <taxon>Ranunculaceae</taxon>
        <taxon>Coptidoideae</taxon>
        <taxon>Coptis</taxon>
    </lineage>
</organism>
<dbReference type="EMBL" id="JADFTS010000002">
    <property type="protein sequence ID" value="KAF9621502.1"/>
    <property type="molecule type" value="Genomic_DNA"/>
</dbReference>
<name>A0A835M9L4_9MAGN</name>
<gene>
    <name evidence="3" type="ORF">IFM89_021806</name>
</gene>
<feature type="non-terminal residue" evidence="3">
    <location>
        <position position="1"/>
    </location>
</feature>
<evidence type="ECO:0000313" key="3">
    <source>
        <dbReference type="EMBL" id="KAF9621502.1"/>
    </source>
</evidence>
<dbReference type="AlphaFoldDB" id="A0A835M9L4"/>